<keyword evidence="1" id="KW-0808">Transferase</keyword>
<dbReference type="SUPFAM" id="SSF53756">
    <property type="entry name" value="UDP-Glycosyltransferase/glycogen phosphorylase"/>
    <property type="match status" value="1"/>
</dbReference>
<organism evidence="1">
    <name type="scientific">viral metagenome</name>
    <dbReference type="NCBI Taxonomy" id="1070528"/>
    <lineage>
        <taxon>unclassified sequences</taxon>
        <taxon>metagenomes</taxon>
        <taxon>organismal metagenomes</taxon>
    </lineage>
</organism>
<accession>A0A6M3L9Q7</accession>
<dbReference type="AlphaFoldDB" id="A0A6M3L9Q7"/>
<dbReference type="EMBL" id="MT142970">
    <property type="protein sequence ID" value="QJA91213.1"/>
    <property type="molecule type" value="Genomic_DNA"/>
</dbReference>
<sequence>MSLRILWHSCHPRVGSGYGNQTSIVPSALRRAGHEVTISLTFGAQGWVGEYDGMRVLPVGPRVTLYGQELLGMHARAVRADVVWSLIDVFIFDPSIWRNLPWAAWLPIDAEPLMVRNRALLDVCRWPIAMSRFGHGVLQAAGYNPYYVPHMYDPARYWPEPRGAARNRLAAEWRMALGERFLVCVNSANCGAPSRKNFGAIFEGFALFARTQPNALLYLHTDTTGVAQQGEPLQPLLELYGVNPRSVIVPDHYRYMIGEYDTGYLRAVYSAADVLLNPSHGEGFGLPALEAQACGCPVLLTDFSASRELCFAGRLLPGTMQHTSPGAQQCIVSGAAVAEGLEWIAASDRDALRQAAIEGARTYRTEAVMGTYMLPVLRSIEDQVRGGVK</sequence>
<dbReference type="Gene3D" id="3.40.50.2000">
    <property type="entry name" value="Glycogen Phosphorylase B"/>
    <property type="match status" value="1"/>
</dbReference>
<dbReference type="Pfam" id="PF13692">
    <property type="entry name" value="Glyco_trans_1_4"/>
    <property type="match status" value="1"/>
</dbReference>
<proteinExistence type="predicted"/>
<dbReference type="GO" id="GO:0016740">
    <property type="term" value="F:transferase activity"/>
    <property type="evidence" value="ECO:0007669"/>
    <property type="project" value="UniProtKB-KW"/>
</dbReference>
<evidence type="ECO:0000313" key="1">
    <source>
        <dbReference type="EMBL" id="QJA91213.1"/>
    </source>
</evidence>
<dbReference type="PANTHER" id="PTHR46656:SF3">
    <property type="entry name" value="PUTATIVE-RELATED"/>
    <property type="match status" value="1"/>
</dbReference>
<reference evidence="1" key="1">
    <citation type="submission" date="2020-03" db="EMBL/GenBank/DDBJ databases">
        <title>The deep terrestrial virosphere.</title>
        <authorList>
            <person name="Holmfeldt K."/>
            <person name="Nilsson E."/>
            <person name="Simone D."/>
            <person name="Lopez-Fernandez M."/>
            <person name="Wu X."/>
            <person name="de Brujin I."/>
            <person name="Lundin D."/>
            <person name="Andersson A."/>
            <person name="Bertilsson S."/>
            <person name="Dopson M."/>
        </authorList>
    </citation>
    <scope>NUCLEOTIDE SEQUENCE</scope>
    <source>
        <strain evidence="1">MM415B03433</strain>
    </source>
</reference>
<protein>
    <submittedName>
        <fullName evidence="1">Putative glycosyltransferase</fullName>
    </submittedName>
</protein>
<gene>
    <name evidence="1" type="ORF">MM415B03433_0002</name>
</gene>
<name>A0A6M3L9Q7_9ZZZZ</name>
<dbReference type="PANTHER" id="PTHR46656">
    <property type="entry name" value="PUTATIVE-RELATED"/>
    <property type="match status" value="1"/>
</dbReference>